<dbReference type="EMBL" id="CP101527">
    <property type="protein sequence ID" value="UZW76141.1"/>
    <property type="molecule type" value="Genomic_DNA"/>
</dbReference>
<proteinExistence type="predicted"/>
<gene>
    <name evidence="3" type="ORF">NNL22_06070</name>
</gene>
<evidence type="ECO:0000256" key="1">
    <source>
        <dbReference type="SAM" id="SignalP"/>
    </source>
</evidence>
<keyword evidence="1" id="KW-0732">Signal</keyword>
<keyword evidence="4" id="KW-1185">Reference proteome</keyword>
<evidence type="ECO:0000259" key="2">
    <source>
        <dbReference type="Pfam" id="PF07589"/>
    </source>
</evidence>
<feature type="domain" description="Ice-binding protein C-terminal" evidence="2">
    <location>
        <begin position="220"/>
        <end position="241"/>
    </location>
</feature>
<dbReference type="Pfam" id="PF07589">
    <property type="entry name" value="PEP-CTERM"/>
    <property type="match status" value="1"/>
</dbReference>
<sequence>MKRLVLAAAITAASAATNAAVITNVFTGTDAEVLAYSAQYQSYFAAGETVEDFETGFTTVTGGLDNSGSSIATSVGTFTSVDPGTLGNYGATLALSDENTSVFNGRKNGTVGGANYLDSNDSTQVVWDLGLNPVGEFSDIGFLLSDAGDVEAFLNITFNDGSTTTVNLAGNAADGNLQYVTASFDPSVTYAQIVFNNKLADGNWSTNDGWGIDDIIVGKVPEPSSVALLGLGLLGAGMARRNKKA</sequence>
<dbReference type="Proteomes" id="UP001164472">
    <property type="component" value="Chromosome"/>
</dbReference>
<protein>
    <submittedName>
        <fullName evidence="3">PEP-CTERM sorting domain-containing protein</fullName>
    </submittedName>
</protein>
<dbReference type="AlphaFoldDB" id="A0A9E8HNE9"/>
<evidence type="ECO:0000313" key="4">
    <source>
        <dbReference type="Proteomes" id="UP001164472"/>
    </source>
</evidence>
<dbReference type="InterPro" id="IPR013424">
    <property type="entry name" value="Ice-binding_C"/>
</dbReference>
<dbReference type="KEGG" id="asem:NNL22_06070"/>
<reference evidence="3" key="1">
    <citation type="submission" date="2022-07" db="EMBL/GenBank/DDBJ databases">
        <title>Alkalimarinus sp. nov., isolated from gut of a Alitta virens.</title>
        <authorList>
            <person name="Yang A.I."/>
            <person name="Shin N.-R."/>
        </authorList>
    </citation>
    <scope>NUCLEOTIDE SEQUENCE</scope>
    <source>
        <strain evidence="3">FA028</strain>
    </source>
</reference>
<organism evidence="3 4">
    <name type="scientific">Alkalimarinus sediminis</name>
    <dbReference type="NCBI Taxonomy" id="1632866"/>
    <lineage>
        <taxon>Bacteria</taxon>
        <taxon>Pseudomonadati</taxon>
        <taxon>Pseudomonadota</taxon>
        <taxon>Gammaproteobacteria</taxon>
        <taxon>Alteromonadales</taxon>
        <taxon>Alteromonadaceae</taxon>
        <taxon>Alkalimarinus</taxon>
    </lineage>
</organism>
<dbReference type="RefSeq" id="WP_251811957.1">
    <property type="nucleotide sequence ID" value="NZ_CP101527.1"/>
</dbReference>
<feature type="signal peptide" evidence="1">
    <location>
        <begin position="1"/>
        <end position="19"/>
    </location>
</feature>
<accession>A0A9E8HNE9</accession>
<evidence type="ECO:0000313" key="3">
    <source>
        <dbReference type="EMBL" id="UZW76141.1"/>
    </source>
</evidence>
<name>A0A9E8HNE9_9ALTE</name>
<feature type="chain" id="PRO_5039711978" evidence="1">
    <location>
        <begin position="20"/>
        <end position="245"/>
    </location>
</feature>
<dbReference type="NCBIfam" id="TIGR02595">
    <property type="entry name" value="PEP_CTERM"/>
    <property type="match status" value="1"/>
</dbReference>